<comment type="caution">
    <text evidence="1">The sequence shown here is derived from an EMBL/GenBank/DDBJ whole genome shotgun (WGS) entry which is preliminary data.</text>
</comment>
<accession>A0ABV4FCJ3</accession>
<reference evidence="1 2" key="1">
    <citation type="submission" date="2024-07" db="EMBL/GenBank/DDBJ databases">
        <title>Genomic Encyclopedia of Type Strains, Phase V (KMG-V): Genome sequencing to study the core and pangenomes of soil and plant-associated prokaryotes.</title>
        <authorList>
            <person name="Whitman W."/>
        </authorList>
    </citation>
    <scope>NUCLEOTIDE SEQUENCE [LARGE SCALE GENOMIC DNA]</scope>
    <source>
        <strain evidence="1 2">USDA 415</strain>
    </source>
</reference>
<evidence type="ECO:0000313" key="2">
    <source>
        <dbReference type="Proteomes" id="UP001565471"/>
    </source>
</evidence>
<dbReference type="Proteomes" id="UP001565471">
    <property type="component" value="Unassembled WGS sequence"/>
</dbReference>
<evidence type="ECO:0000313" key="1">
    <source>
        <dbReference type="EMBL" id="MEY9321206.1"/>
    </source>
</evidence>
<organism evidence="1 2">
    <name type="scientific">Bradyrhizobium elkanii</name>
    <dbReference type="NCBI Taxonomy" id="29448"/>
    <lineage>
        <taxon>Bacteria</taxon>
        <taxon>Pseudomonadati</taxon>
        <taxon>Pseudomonadota</taxon>
        <taxon>Alphaproteobacteria</taxon>
        <taxon>Hyphomicrobiales</taxon>
        <taxon>Nitrobacteraceae</taxon>
        <taxon>Bradyrhizobium</taxon>
    </lineage>
</organism>
<protein>
    <submittedName>
        <fullName evidence="1">Uncharacterized protein</fullName>
    </submittedName>
</protein>
<keyword evidence="2" id="KW-1185">Reference proteome</keyword>
<gene>
    <name evidence="1" type="ORF">ABIF29_008005</name>
</gene>
<dbReference type="EMBL" id="JBGBZA010000002">
    <property type="protein sequence ID" value="MEY9321206.1"/>
    <property type="molecule type" value="Genomic_DNA"/>
</dbReference>
<proteinExistence type="predicted"/>
<name>A0ABV4FCJ3_BRAEL</name>
<sequence>MAAVRAIRQRRPKWLDWDEGKEIGQKRKASAMAGPINLRSLDGFNGITRSADMSPLILIVASTHLSILATVNIAARPSKTLDECRRIGELAIEAATAKPSRSASYVCHDTTREQGLTGALGVIAYVSQEDGKITILEGYMATMSDCKVAGMAAAASKAVPGVRTRAWACYDLGIFQQ</sequence>